<dbReference type="InterPro" id="IPR013094">
    <property type="entry name" value="AB_hydrolase_3"/>
</dbReference>
<evidence type="ECO:0000256" key="2">
    <source>
        <dbReference type="ARBA" id="ARBA00022801"/>
    </source>
</evidence>
<dbReference type="Pfam" id="PF07859">
    <property type="entry name" value="Abhydrolase_3"/>
    <property type="match status" value="1"/>
</dbReference>
<name>A0A8S1MHQ1_9CILI</name>
<keyword evidence="2" id="KW-0378">Hydrolase</keyword>
<dbReference type="Proteomes" id="UP000692954">
    <property type="component" value="Unassembled WGS sequence"/>
</dbReference>
<gene>
    <name evidence="4" type="ORF">PSON_ATCC_30995.1.T0390218</name>
</gene>
<evidence type="ECO:0000313" key="5">
    <source>
        <dbReference type="Proteomes" id="UP000692954"/>
    </source>
</evidence>
<keyword evidence="5" id="KW-1185">Reference proteome</keyword>
<dbReference type="PROSITE" id="PS01173">
    <property type="entry name" value="LIPASE_GDXG_HIS"/>
    <property type="match status" value="1"/>
</dbReference>
<comment type="similarity">
    <text evidence="1">Belongs to the 'GDXG' lipolytic enzyme family.</text>
</comment>
<dbReference type="GO" id="GO:0019433">
    <property type="term" value="P:triglyceride catabolic process"/>
    <property type="evidence" value="ECO:0007669"/>
    <property type="project" value="TreeGrafter"/>
</dbReference>
<evidence type="ECO:0000313" key="4">
    <source>
        <dbReference type="EMBL" id="CAD8079648.1"/>
    </source>
</evidence>
<dbReference type="EMBL" id="CAJJDN010000039">
    <property type="protein sequence ID" value="CAD8079648.1"/>
    <property type="molecule type" value="Genomic_DNA"/>
</dbReference>
<dbReference type="GO" id="GO:0004771">
    <property type="term" value="F:sterol ester esterase activity"/>
    <property type="evidence" value="ECO:0007669"/>
    <property type="project" value="TreeGrafter"/>
</dbReference>
<proteinExistence type="inferred from homology"/>
<organism evidence="4 5">
    <name type="scientific">Paramecium sonneborni</name>
    <dbReference type="NCBI Taxonomy" id="65129"/>
    <lineage>
        <taxon>Eukaryota</taxon>
        <taxon>Sar</taxon>
        <taxon>Alveolata</taxon>
        <taxon>Ciliophora</taxon>
        <taxon>Intramacronucleata</taxon>
        <taxon>Oligohymenophorea</taxon>
        <taxon>Peniculida</taxon>
        <taxon>Parameciidae</taxon>
        <taxon>Paramecium</taxon>
    </lineage>
</organism>
<feature type="domain" description="Alpha/beta hydrolase fold-3" evidence="3">
    <location>
        <begin position="354"/>
        <end position="569"/>
    </location>
</feature>
<evidence type="ECO:0000256" key="1">
    <source>
        <dbReference type="ARBA" id="ARBA00010515"/>
    </source>
</evidence>
<dbReference type="PANTHER" id="PTHR23025:SF3">
    <property type="entry name" value="HORMONE-SENSITIVE LIPASE"/>
    <property type="match status" value="1"/>
</dbReference>
<dbReference type="GO" id="GO:0005829">
    <property type="term" value="C:cytosol"/>
    <property type="evidence" value="ECO:0007669"/>
    <property type="project" value="TreeGrafter"/>
</dbReference>
<protein>
    <recommendedName>
        <fullName evidence="3">Alpha/beta hydrolase fold-3 domain-containing protein</fullName>
    </recommendedName>
</protein>
<dbReference type="PANTHER" id="PTHR23025">
    <property type="entry name" value="TRIACYLGLYCEROL LIPASE"/>
    <property type="match status" value="1"/>
</dbReference>
<dbReference type="InterPro" id="IPR002168">
    <property type="entry name" value="Lipase_GDXG_HIS_AS"/>
</dbReference>
<sequence length="602" mass="70276">MKKVQHSEGMIDAIYYLQKCQLIMKHFNTQNPVVVEWLLQLDETQKQFEQNQFHHPLLEQCTQFINHKIIHPFLICLEQIMKYKNFEYELQKHKLEFDYVIRRLQIIREFLPNISQVPLDDIYCLSNTHQEWAHLAKYVQFIDLDDPEAIDMQFEKFNDYISVGCAYAKLGNMIKLPILSMIFQNLGGAFLITNIEKARQIKLKEMTNPSVQFIQNLWSIQDKAPVLKNFMKYSMTKISSHYKIYVPYLFKPTFTLERINQEIENGTLYNQEGFKGLEMIEEHLYEKVIESLFRKDRKNKIKVRVLSANKEIFRKRIQEDEIVKQIADISKDHNNIFEGVSQQEGQFGKIKKVILQIHGGGWVGMSSFSHQTYTRKWANHIGDDCVIFSIDYRLAPKYPYPYALEDIWQLYLWILYFSRFYMNINLEQIILAGDSAGGNMALGICFRAIKIGIRVPDGLFLPYPVVNLNFKIFNPYLLNGLIDQIAPTTILVVVLKEYLKSGSEHPESDPYLSPIIADDTFLTKLPKIHIICGAKDSLTGDTIRFVNKMRKLHHNIKLDIINCLSHGFMNFEVPIVGVTHMGSVINLTCKMVQELFKSSEVL</sequence>
<comment type="caution">
    <text evidence="4">The sequence shown here is derived from an EMBL/GenBank/DDBJ whole genome shotgun (WGS) entry which is preliminary data.</text>
</comment>
<reference evidence="4" key="1">
    <citation type="submission" date="2021-01" db="EMBL/GenBank/DDBJ databases">
        <authorList>
            <consortium name="Genoscope - CEA"/>
            <person name="William W."/>
        </authorList>
    </citation>
    <scope>NUCLEOTIDE SEQUENCE</scope>
</reference>
<dbReference type="AlphaFoldDB" id="A0A8S1MHQ1"/>
<dbReference type="GO" id="GO:0004806">
    <property type="term" value="F:triacylglycerol lipase activity"/>
    <property type="evidence" value="ECO:0007669"/>
    <property type="project" value="TreeGrafter"/>
</dbReference>
<dbReference type="OrthoDB" id="408631at2759"/>
<evidence type="ECO:0000259" key="3">
    <source>
        <dbReference type="Pfam" id="PF07859"/>
    </source>
</evidence>
<accession>A0A8S1MHQ1</accession>